<proteinExistence type="predicted"/>
<dbReference type="EMBL" id="BK014798">
    <property type="protein sequence ID" value="DAD76293.1"/>
    <property type="molecule type" value="Genomic_DNA"/>
</dbReference>
<protein>
    <submittedName>
        <fullName evidence="1">Uncharacterized protein</fullName>
    </submittedName>
</protein>
<evidence type="ECO:0000313" key="1">
    <source>
        <dbReference type="EMBL" id="DAD76293.1"/>
    </source>
</evidence>
<organism evidence="1">
    <name type="scientific">Siphoviridae sp. cttDR14</name>
    <dbReference type="NCBI Taxonomy" id="2826490"/>
    <lineage>
        <taxon>Viruses</taxon>
        <taxon>Duplodnaviria</taxon>
        <taxon>Heunggongvirae</taxon>
        <taxon>Uroviricota</taxon>
        <taxon>Caudoviricetes</taxon>
    </lineage>
</organism>
<name>A0A8S5M1W4_9CAUD</name>
<sequence>MTLDELNRFLKTLKSTRGRLERILEYVKQIQADVTAINSVLSGENGGSWSGSHSKTENGAIRLYEAQERYQRELEKYYAMEDKLNAVMNAYLSDEERDIIVSHYILRRSFQRLAREKYCGEATIFRKLNSAKQKILQNWQS</sequence>
<reference evidence="1" key="1">
    <citation type="journal article" date="2021" name="Proc. Natl. Acad. Sci. U.S.A.">
        <title>A Catalog of Tens of Thousands of Viruses from Human Metagenomes Reveals Hidden Associations with Chronic Diseases.</title>
        <authorList>
            <person name="Tisza M.J."/>
            <person name="Buck C.B."/>
        </authorList>
    </citation>
    <scope>NUCLEOTIDE SEQUENCE</scope>
    <source>
        <strain evidence="1">CttDR14</strain>
    </source>
</reference>
<accession>A0A8S5M1W4</accession>